<evidence type="ECO:0000313" key="2">
    <source>
        <dbReference type="EMBL" id="PNW12050.1"/>
    </source>
</evidence>
<organism evidence="2 3">
    <name type="scientific">Chryseobacterium lactis</name>
    <dbReference type="NCBI Taxonomy" id="1241981"/>
    <lineage>
        <taxon>Bacteria</taxon>
        <taxon>Pseudomonadati</taxon>
        <taxon>Bacteroidota</taxon>
        <taxon>Flavobacteriia</taxon>
        <taxon>Flavobacteriales</taxon>
        <taxon>Weeksellaceae</taxon>
        <taxon>Chryseobacterium group</taxon>
        <taxon>Chryseobacterium</taxon>
    </lineage>
</organism>
<dbReference type="Proteomes" id="UP000279972">
    <property type="component" value="Chromosome"/>
</dbReference>
<evidence type="ECO:0008006" key="5">
    <source>
        <dbReference type="Google" id="ProtNLM"/>
    </source>
</evidence>
<reference evidence="2 3" key="1">
    <citation type="submission" date="2018-01" db="EMBL/GenBank/DDBJ databases">
        <title>Draft genome sequences of Chryseobacterium lactis NCTC11390, Chryseobacterium oncorhynchi 701B-08, and Chryseobacterium viscerum 687B-08.</title>
        <authorList>
            <person name="Jeong J.-J."/>
            <person name="Lee Y.J."/>
            <person name="Park B."/>
            <person name="Choi I.-G."/>
            <person name="Kim K.D."/>
        </authorList>
    </citation>
    <scope>NUCLEOTIDE SEQUENCE [LARGE SCALE GENOMIC DNA]</scope>
    <source>
        <strain evidence="2 3">NCTC11390</strain>
    </source>
</reference>
<accession>A0A3G6RNJ7</accession>
<evidence type="ECO:0000313" key="4">
    <source>
        <dbReference type="Proteomes" id="UP000279972"/>
    </source>
</evidence>
<dbReference type="AlphaFoldDB" id="A0A3G6RNJ7"/>
<evidence type="ECO:0000313" key="3">
    <source>
        <dbReference type="Proteomes" id="UP000236262"/>
    </source>
</evidence>
<dbReference type="Proteomes" id="UP000236262">
    <property type="component" value="Unassembled WGS sequence"/>
</dbReference>
<gene>
    <name evidence="2" type="ORF">C1637_20055</name>
    <name evidence="1" type="ORF">EG342_14760</name>
</gene>
<proteinExistence type="predicted"/>
<dbReference type="KEGG" id="clac:EG342_14760"/>
<evidence type="ECO:0000313" key="1">
    <source>
        <dbReference type="EMBL" id="AZA83063.1"/>
    </source>
</evidence>
<dbReference type="EMBL" id="CP033924">
    <property type="protein sequence ID" value="AZA83063.1"/>
    <property type="molecule type" value="Genomic_DNA"/>
</dbReference>
<reference evidence="1 4" key="2">
    <citation type="submission" date="2018-11" db="EMBL/GenBank/DDBJ databases">
        <title>Proposal to divide the Flavobacteriaceae and reorganize its genera based on Amino Acid Identity values calculated from whole genome sequences.</title>
        <authorList>
            <person name="Nicholson A.C."/>
            <person name="Gulvik C.A."/>
            <person name="Whitney A.M."/>
            <person name="Humrighouse B.W."/>
            <person name="Bell M."/>
            <person name="Holmes B."/>
            <person name="Steigerwalt A.G."/>
            <person name="Villarma A."/>
            <person name="Sheth M."/>
            <person name="Batra D."/>
            <person name="Pryor J."/>
            <person name="Bernardet J.-F."/>
            <person name="Hugo C."/>
            <person name="Kampfer P."/>
            <person name="Newman J."/>
            <person name="McQuiston J.R."/>
        </authorList>
    </citation>
    <scope>NUCLEOTIDE SEQUENCE [LARGE SCALE GENOMIC DNA]</scope>
    <source>
        <strain evidence="1 4">KC_1864</strain>
    </source>
</reference>
<name>A0A3G6RNJ7_CHRLC</name>
<dbReference type="EMBL" id="PPEH01000009">
    <property type="protein sequence ID" value="PNW12050.1"/>
    <property type="molecule type" value="Genomic_DNA"/>
</dbReference>
<keyword evidence="4" id="KW-1185">Reference proteome</keyword>
<protein>
    <recommendedName>
        <fullName evidence="5">DUF4138 domain-containing protein</fullName>
    </recommendedName>
</protein>
<sequence>MKKNMFLIAMISGITIFGQVGIGTTIPATTLDVSINRDINGNIIDNSKTHGLQAPRLTRAELTSNTAKYSISQKGSMVYITDVSGGDASGQRINVTSPGYYFFDGTVWLRLSISSTTEGSQVTKVLYAAGQPDVNKTVTIGGMVFRINSHSNAFGNPEFALKDPANKTIYVGMNQQYASNGYQYDNFTQVFTTNNNSFRDFSYDHNMNGMALYEFNIMHIVDVDQNAYYRVTFYISGPSTGNKLYLIIAEKF</sequence>